<dbReference type="InterPro" id="IPR036388">
    <property type="entry name" value="WH-like_DNA-bd_sf"/>
</dbReference>
<proteinExistence type="predicted"/>
<accession>A0AAW7DSL8</accession>
<dbReference type="Proteomes" id="UP001173465">
    <property type="component" value="Unassembled WGS sequence"/>
</dbReference>
<dbReference type="AlphaFoldDB" id="A0AAW7DSL8"/>
<dbReference type="RefSeq" id="WP_286594376.1">
    <property type="nucleotide sequence ID" value="NZ_JACANB010000008.1"/>
</dbReference>
<feature type="compositionally biased region" description="Polar residues" evidence="1">
    <location>
        <begin position="98"/>
        <end position="120"/>
    </location>
</feature>
<evidence type="ECO:0000313" key="3">
    <source>
        <dbReference type="EMBL" id="MDM1697114.1"/>
    </source>
</evidence>
<comment type="caution">
    <text evidence="3">The sequence shown here is derived from an EMBL/GenBank/DDBJ whole genome shotgun (WGS) entry which is preliminary data.</text>
</comment>
<sequence>MSMILMAKAMQLKVGNPTRKLVLLKLADNANDQGECWPSYQNIADHCEISRRSVIAHINALEEAGLLRKISRKGTHHGNASNIFVLSLDGEKSAPPKTKNTNGLAGENNSLPSEYISPTSEPDALGGSEPRSPRTSHSFEPVIEPSIVGQPDTAAKVIEYLNQRTGSKFKPVQSNTQLINARLKEGHNLETVIAVIDRKCAEWLNDPKMSAYLRPGTLFSAKNFNNYAGVIDKPLASQSTQVTDDLNDTSWMNEPEDWL</sequence>
<feature type="domain" description="Phage conserved hypothetical protein C-terminal" evidence="2">
    <location>
        <begin position="157"/>
        <end position="227"/>
    </location>
</feature>
<gene>
    <name evidence="3" type="ORF">HX099_10660</name>
</gene>
<organism evidence="3 4">
    <name type="scientific">Thiopseudomonas alkaliphila</name>
    <dbReference type="NCBI Taxonomy" id="1697053"/>
    <lineage>
        <taxon>Bacteria</taxon>
        <taxon>Pseudomonadati</taxon>
        <taxon>Pseudomonadota</taxon>
        <taxon>Gammaproteobacteria</taxon>
        <taxon>Pseudomonadales</taxon>
        <taxon>Pseudomonadaceae</taxon>
        <taxon>Thiopseudomonas</taxon>
    </lineage>
</organism>
<dbReference type="InterPro" id="IPR036390">
    <property type="entry name" value="WH_DNA-bd_sf"/>
</dbReference>
<dbReference type="EMBL" id="JACANB010000008">
    <property type="protein sequence ID" value="MDM1697114.1"/>
    <property type="molecule type" value="Genomic_DNA"/>
</dbReference>
<dbReference type="Pfam" id="PF09524">
    <property type="entry name" value="Phg_2220_C"/>
    <property type="match status" value="1"/>
</dbReference>
<evidence type="ECO:0000256" key="1">
    <source>
        <dbReference type="SAM" id="MobiDB-lite"/>
    </source>
</evidence>
<dbReference type="NCBIfam" id="TIGR02220">
    <property type="entry name" value="phg_TIGR02220"/>
    <property type="match status" value="1"/>
</dbReference>
<feature type="region of interest" description="Disordered" evidence="1">
    <location>
        <begin position="90"/>
        <end position="144"/>
    </location>
</feature>
<dbReference type="Pfam" id="PF13730">
    <property type="entry name" value="HTH_36"/>
    <property type="match status" value="1"/>
</dbReference>
<dbReference type="SUPFAM" id="SSF46785">
    <property type="entry name" value="Winged helix' DNA-binding domain"/>
    <property type="match status" value="1"/>
</dbReference>
<evidence type="ECO:0000313" key="4">
    <source>
        <dbReference type="Proteomes" id="UP001173465"/>
    </source>
</evidence>
<dbReference type="Gene3D" id="1.10.10.10">
    <property type="entry name" value="Winged helix-like DNA-binding domain superfamily/Winged helix DNA-binding domain"/>
    <property type="match status" value="1"/>
</dbReference>
<dbReference type="InterPro" id="IPR011741">
    <property type="entry name" value="Phg_2220_C"/>
</dbReference>
<protein>
    <submittedName>
        <fullName evidence="3">Conserved phage C-terminal domain-containing protein</fullName>
    </submittedName>
</protein>
<reference evidence="3" key="1">
    <citation type="submission" date="2020-06" db="EMBL/GenBank/DDBJ databases">
        <authorList>
            <person name="Dong N."/>
        </authorList>
    </citation>
    <scope>NUCLEOTIDE SEQUENCE</scope>
    <source>
        <strain evidence="3">DF46-2-2</strain>
    </source>
</reference>
<reference evidence="3" key="2">
    <citation type="journal article" date="2022" name="Sci. Total Environ.">
        <title>Prevalence, transmission, and molecular epidemiology of tet(X)-positive bacteria among humans, animals, and environmental niches in China: An epidemiological, and genomic-based study.</title>
        <authorList>
            <person name="Dong N."/>
            <person name="Zeng Y."/>
            <person name="Cai C."/>
            <person name="Sun C."/>
            <person name="Lu J."/>
            <person name="Liu C."/>
            <person name="Zhou H."/>
            <person name="Sun Q."/>
            <person name="Shu L."/>
            <person name="Wang H."/>
            <person name="Wang Y."/>
            <person name="Wang S."/>
            <person name="Wu C."/>
            <person name="Chan E.W."/>
            <person name="Chen G."/>
            <person name="Shen Z."/>
            <person name="Chen S."/>
            <person name="Zhang R."/>
        </authorList>
    </citation>
    <scope>NUCLEOTIDE SEQUENCE</scope>
    <source>
        <strain evidence="3">DF46-2-2</strain>
    </source>
</reference>
<evidence type="ECO:0000259" key="2">
    <source>
        <dbReference type="Pfam" id="PF09524"/>
    </source>
</evidence>
<name>A0AAW7DSL8_9GAMM</name>